<gene>
    <name evidence="1" type="ORF">S06H3_56148</name>
</gene>
<reference evidence="1" key="1">
    <citation type="journal article" date="2014" name="Front. Microbiol.">
        <title>High frequency of phylogenetically diverse reductive dehalogenase-homologous genes in deep subseafloor sedimentary metagenomes.</title>
        <authorList>
            <person name="Kawai M."/>
            <person name="Futagami T."/>
            <person name="Toyoda A."/>
            <person name="Takaki Y."/>
            <person name="Nishi S."/>
            <person name="Hori S."/>
            <person name="Arai W."/>
            <person name="Tsubouchi T."/>
            <person name="Morono Y."/>
            <person name="Uchiyama I."/>
            <person name="Ito T."/>
            <person name="Fujiyama A."/>
            <person name="Inagaki F."/>
            <person name="Takami H."/>
        </authorList>
    </citation>
    <scope>NUCLEOTIDE SEQUENCE</scope>
    <source>
        <strain evidence="1">Expedition CK06-06</strain>
    </source>
</reference>
<organism evidence="1">
    <name type="scientific">marine sediment metagenome</name>
    <dbReference type="NCBI Taxonomy" id="412755"/>
    <lineage>
        <taxon>unclassified sequences</taxon>
        <taxon>metagenomes</taxon>
        <taxon>ecological metagenomes</taxon>
    </lineage>
</organism>
<feature type="non-terminal residue" evidence="1">
    <location>
        <position position="1"/>
    </location>
</feature>
<comment type="caution">
    <text evidence="1">The sequence shown here is derived from an EMBL/GenBank/DDBJ whole genome shotgun (WGS) entry which is preliminary data.</text>
</comment>
<accession>X1Q6M4</accession>
<evidence type="ECO:0000313" key="1">
    <source>
        <dbReference type="EMBL" id="GAI50396.1"/>
    </source>
</evidence>
<sequence length="106" mass="11955">QFVLAPGTYRAMISCPGNNVQHHQARLYNVTATALLLLGTVQYCHDQHFVTNRSFIVGRFTVSAAQTLEIQHICDFTKADTGFGPSSDFTDEIYTIAEFWREIEPD</sequence>
<dbReference type="AlphaFoldDB" id="X1Q6M4"/>
<name>X1Q6M4_9ZZZZ</name>
<protein>
    <submittedName>
        <fullName evidence="1">Uncharacterized protein</fullName>
    </submittedName>
</protein>
<proteinExistence type="predicted"/>
<dbReference type="EMBL" id="BARV01036093">
    <property type="protein sequence ID" value="GAI50396.1"/>
    <property type="molecule type" value="Genomic_DNA"/>
</dbReference>